<evidence type="ECO:0000256" key="3">
    <source>
        <dbReference type="ARBA" id="ARBA00023002"/>
    </source>
</evidence>
<dbReference type="Gene3D" id="2.60.40.420">
    <property type="entry name" value="Cupredoxins - blue copper proteins"/>
    <property type="match status" value="3"/>
</dbReference>
<dbReference type="InterPro" id="IPR045087">
    <property type="entry name" value="Cu-oxidase_fam"/>
</dbReference>
<evidence type="ECO:0000313" key="9">
    <source>
        <dbReference type="EMBL" id="KAG0650473.1"/>
    </source>
</evidence>
<dbReference type="InterPro" id="IPR033138">
    <property type="entry name" value="Cu_oxidase_CS"/>
</dbReference>
<evidence type="ECO:0000259" key="7">
    <source>
        <dbReference type="Pfam" id="PF07731"/>
    </source>
</evidence>
<keyword evidence="4" id="KW-0186">Copper</keyword>
<dbReference type="InterPro" id="IPR008972">
    <property type="entry name" value="Cupredoxin"/>
</dbReference>
<evidence type="ECO:0000259" key="6">
    <source>
        <dbReference type="Pfam" id="PF00394"/>
    </source>
</evidence>
<feature type="chain" id="PRO_5040363655" evidence="5">
    <location>
        <begin position="25"/>
        <end position="623"/>
    </location>
</feature>
<feature type="domain" description="Plastocyanin-like" evidence="7">
    <location>
        <begin position="454"/>
        <end position="569"/>
    </location>
</feature>
<reference evidence="9" key="1">
    <citation type="submission" date="2019-07" db="EMBL/GenBank/DDBJ databases">
        <title>Hyphodiscus hymeniophilus genome sequencing and assembly.</title>
        <authorList>
            <person name="Kramer G."/>
            <person name="Nodwell J."/>
        </authorList>
    </citation>
    <scope>NUCLEOTIDE SEQUENCE</scope>
    <source>
        <strain evidence="9">ATCC 34498</strain>
    </source>
</reference>
<dbReference type="Pfam" id="PF07731">
    <property type="entry name" value="Cu-oxidase_2"/>
    <property type="match status" value="1"/>
</dbReference>
<feature type="domain" description="Plastocyanin-like" evidence="6">
    <location>
        <begin position="185"/>
        <end position="334"/>
    </location>
</feature>
<dbReference type="PANTHER" id="PTHR11709">
    <property type="entry name" value="MULTI-COPPER OXIDASE"/>
    <property type="match status" value="1"/>
</dbReference>
<dbReference type="SUPFAM" id="SSF49503">
    <property type="entry name" value="Cupredoxins"/>
    <property type="match status" value="3"/>
</dbReference>
<feature type="domain" description="Plastocyanin-like" evidence="8">
    <location>
        <begin position="42"/>
        <end position="92"/>
    </location>
</feature>
<dbReference type="PROSITE" id="PS00080">
    <property type="entry name" value="MULTICOPPER_OXIDASE2"/>
    <property type="match status" value="1"/>
</dbReference>
<dbReference type="PANTHER" id="PTHR11709:SF394">
    <property type="entry name" value="FI03373P-RELATED"/>
    <property type="match status" value="1"/>
</dbReference>
<evidence type="ECO:0000259" key="8">
    <source>
        <dbReference type="Pfam" id="PF07732"/>
    </source>
</evidence>
<protein>
    <submittedName>
        <fullName evidence="9">Multicopper oxidase aurL2</fullName>
    </submittedName>
</protein>
<dbReference type="Pfam" id="PF07732">
    <property type="entry name" value="Cu-oxidase_3"/>
    <property type="match status" value="2"/>
</dbReference>
<comment type="similarity">
    <text evidence="1">Belongs to the multicopper oxidase family.</text>
</comment>
<dbReference type="OrthoDB" id="2121828at2759"/>
<evidence type="ECO:0000256" key="1">
    <source>
        <dbReference type="ARBA" id="ARBA00010609"/>
    </source>
</evidence>
<dbReference type="GO" id="GO:0005507">
    <property type="term" value="F:copper ion binding"/>
    <property type="evidence" value="ECO:0007669"/>
    <property type="project" value="InterPro"/>
</dbReference>
<dbReference type="NCBIfam" id="TIGR03390">
    <property type="entry name" value="ascorbOXfungal"/>
    <property type="match status" value="1"/>
</dbReference>
<feature type="domain" description="Plastocyanin-like" evidence="8">
    <location>
        <begin position="122"/>
        <end position="171"/>
    </location>
</feature>
<keyword evidence="3" id="KW-0560">Oxidoreductase</keyword>
<evidence type="ECO:0000256" key="2">
    <source>
        <dbReference type="ARBA" id="ARBA00022723"/>
    </source>
</evidence>
<dbReference type="InterPro" id="IPR011706">
    <property type="entry name" value="Cu-oxidase_C"/>
</dbReference>
<dbReference type="GO" id="GO:0016491">
    <property type="term" value="F:oxidoreductase activity"/>
    <property type="evidence" value="ECO:0007669"/>
    <property type="project" value="UniProtKB-KW"/>
</dbReference>
<evidence type="ECO:0000313" key="10">
    <source>
        <dbReference type="Proteomes" id="UP000785200"/>
    </source>
</evidence>
<keyword evidence="10" id="KW-1185">Reference proteome</keyword>
<dbReference type="PROSITE" id="PS00079">
    <property type="entry name" value="MULTICOPPER_OXIDASE1"/>
    <property type="match status" value="1"/>
</dbReference>
<name>A0A9P7AYA4_9HELO</name>
<dbReference type="InterPro" id="IPR035666">
    <property type="entry name" value="MCO_CuRO_3"/>
</dbReference>
<dbReference type="CDD" id="cd13895">
    <property type="entry name" value="CuRO_3_AAO_like_2"/>
    <property type="match status" value="1"/>
</dbReference>
<dbReference type="InterPro" id="IPR011707">
    <property type="entry name" value="Cu-oxidase-like_N"/>
</dbReference>
<feature type="signal peptide" evidence="5">
    <location>
        <begin position="1"/>
        <end position="24"/>
    </location>
</feature>
<evidence type="ECO:0000256" key="5">
    <source>
        <dbReference type="SAM" id="SignalP"/>
    </source>
</evidence>
<keyword evidence="5" id="KW-0732">Signal</keyword>
<gene>
    <name evidence="9" type="ORF">D0Z07_3179</name>
</gene>
<keyword evidence="2" id="KW-0479">Metal-binding</keyword>
<dbReference type="InterPro" id="IPR017762">
    <property type="entry name" value="Multicopper_oxidase_fun"/>
</dbReference>
<evidence type="ECO:0000256" key="4">
    <source>
        <dbReference type="ARBA" id="ARBA00023008"/>
    </source>
</evidence>
<dbReference type="Pfam" id="PF00394">
    <property type="entry name" value="Cu-oxidase"/>
    <property type="match status" value="1"/>
</dbReference>
<dbReference type="InterPro" id="IPR002355">
    <property type="entry name" value="Cu_oxidase_Cu_BS"/>
</dbReference>
<accession>A0A9P7AYA4</accession>
<dbReference type="Proteomes" id="UP000785200">
    <property type="component" value="Unassembled WGS sequence"/>
</dbReference>
<comment type="caution">
    <text evidence="9">The sequence shown here is derived from an EMBL/GenBank/DDBJ whole genome shotgun (WGS) entry which is preliminary data.</text>
</comment>
<dbReference type="AlphaFoldDB" id="A0A9P7AYA4"/>
<sequence length="623" mass="68980">MLFPKSFLPLLPVFIASLVGVVNAAGVVTHDENFIPDAILHITEGQQKQSCVPTKNIILVNGTSPGPELKFKEGETVWIRVFNDIPDQNLTMVSSLSPRPCANCPSPLYEFPHTCFFESENHWHGLTMATAPFSDGTPQAAQWPVPPNHYFDYQLHVPIGMAGTYFYHSHIIETGRPPYAYDGERFLFLQDNFPDNDTVIEHALLAQPMAYEKAQTMILVNGKGGGLTSEGTVCNESLSVINVQPGKTYRMRLIGGTSLAFVSLAIEDHKNLQVIEADASYTDIHSTEFMQVAPGQRYSFLLETQSHPAKQQYFIQLETRDFGPPTRSYAVLNYVNGYNSSTGPFYPPATPPLTLPPTDTYFLDYVLCPLSHPEYSATDVFPTAEEVTRRVNITFHLDITGNGGLVYLINNYTWNEGLVQQPYLVSLYENNGLEWPSMERALQNDGLDPVIYAFPAAIGEVLEIVVQGTGSANGGMESHPWHAHGAHYWDLGGGDGVYNQAENEAKWAYSTGKPVKRDTTMIYSFQGQTGIGQLMGWRAWRLRITEPGVWMIHCHLLPHMVWGMQTAWVMGNSTEVLGRVPRPEVEGYLTYGGSVVGNATHPAQPVDYFPYSVWGTGGAGGGQ</sequence>
<proteinExistence type="inferred from homology"/>
<dbReference type="EMBL" id="VNKQ01000006">
    <property type="protein sequence ID" value="KAG0650473.1"/>
    <property type="molecule type" value="Genomic_DNA"/>
</dbReference>
<dbReference type="InterPro" id="IPR001117">
    <property type="entry name" value="Cu-oxidase_2nd"/>
</dbReference>
<organism evidence="9 10">
    <name type="scientific">Hyphodiscus hymeniophilus</name>
    <dbReference type="NCBI Taxonomy" id="353542"/>
    <lineage>
        <taxon>Eukaryota</taxon>
        <taxon>Fungi</taxon>
        <taxon>Dikarya</taxon>
        <taxon>Ascomycota</taxon>
        <taxon>Pezizomycotina</taxon>
        <taxon>Leotiomycetes</taxon>
        <taxon>Helotiales</taxon>
        <taxon>Hyphodiscaceae</taxon>
        <taxon>Hyphodiscus</taxon>
    </lineage>
</organism>